<dbReference type="GeneID" id="91104544"/>
<accession>A0AAX4KP89</accession>
<name>A0AAX4KP89_9TREE</name>
<dbReference type="AlphaFoldDB" id="A0AAX4KP89"/>
<feature type="region of interest" description="Disordered" evidence="1">
    <location>
        <begin position="215"/>
        <end position="249"/>
    </location>
</feature>
<feature type="compositionally biased region" description="Polar residues" evidence="1">
    <location>
        <begin position="46"/>
        <end position="69"/>
    </location>
</feature>
<evidence type="ECO:0000313" key="3">
    <source>
        <dbReference type="Proteomes" id="UP001358614"/>
    </source>
</evidence>
<dbReference type="RefSeq" id="XP_066085609.1">
    <property type="nucleotide sequence ID" value="XM_066229512.1"/>
</dbReference>
<protein>
    <submittedName>
        <fullName evidence="2">Uncharacterized protein</fullName>
    </submittedName>
</protein>
<feature type="compositionally biased region" description="Polar residues" evidence="1">
    <location>
        <begin position="86"/>
        <end position="98"/>
    </location>
</feature>
<organism evidence="2 3">
    <name type="scientific">Kwoniella europaea PYCC6329</name>
    <dbReference type="NCBI Taxonomy" id="1423913"/>
    <lineage>
        <taxon>Eukaryota</taxon>
        <taxon>Fungi</taxon>
        <taxon>Dikarya</taxon>
        <taxon>Basidiomycota</taxon>
        <taxon>Agaricomycotina</taxon>
        <taxon>Tremellomycetes</taxon>
        <taxon>Tremellales</taxon>
        <taxon>Cryptococcaceae</taxon>
        <taxon>Kwoniella</taxon>
    </lineage>
</organism>
<dbReference type="Proteomes" id="UP001358614">
    <property type="component" value="Chromosome 1"/>
</dbReference>
<dbReference type="KEGG" id="ker:91104544"/>
<proteinExistence type="predicted"/>
<feature type="region of interest" description="Disordered" evidence="1">
    <location>
        <begin position="1"/>
        <end position="156"/>
    </location>
</feature>
<reference evidence="2 3" key="1">
    <citation type="submission" date="2024-01" db="EMBL/GenBank/DDBJ databases">
        <title>Comparative genomics of Cryptococcus and Kwoniella reveals pathogenesis evolution and contrasting modes of karyotype evolution via chromosome fusion or intercentromeric recombination.</title>
        <authorList>
            <person name="Coelho M.A."/>
            <person name="David-Palma M."/>
            <person name="Shea T."/>
            <person name="Bowers K."/>
            <person name="McGinley-Smith S."/>
            <person name="Mohammad A.W."/>
            <person name="Gnirke A."/>
            <person name="Yurkov A.M."/>
            <person name="Nowrousian M."/>
            <person name="Sun S."/>
            <person name="Cuomo C.A."/>
            <person name="Heitman J."/>
        </authorList>
    </citation>
    <scope>NUCLEOTIDE SEQUENCE [LARGE SCALE GENOMIC DNA]</scope>
    <source>
        <strain evidence="2 3">PYCC6329</strain>
    </source>
</reference>
<sequence length="321" mass="37162">MLLALSPFSSYAMTTPRSSSPLNPNPNVRSSSPLSSPTPGSSSSRYQSFSLPSPSSYKTSPNGAAQLRSTRYVRPSKRPSLPSSSITPTGSDLFSEGTTPMEGLMWREKFSRRVEAREKRKADRNNELNKRRGLSESAWREMSVEEEEEQDRIAQEDDEEIFRRLVILQRKKSQHASLLSHEIETGGSDPLTPEFWEDELEELQKEERELMNRLDNHVHEQNNQIQTQLQPHVQDQDQPRNQEEEEDLEEWQIQAALAEQEELELEEMNFADQVEQAYYARQSQTHQPLENNIDPLRMDVDMDMDRDSQVDWDAFDSMDIE</sequence>
<evidence type="ECO:0000313" key="2">
    <source>
        <dbReference type="EMBL" id="WWD07642.1"/>
    </source>
</evidence>
<keyword evidence="3" id="KW-1185">Reference proteome</keyword>
<feature type="compositionally biased region" description="Acidic residues" evidence="1">
    <location>
        <begin position="144"/>
        <end position="156"/>
    </location>
</feature>
<dbReference type="EMBL" id="CP144089">
    <property type="protein sequence ID" value="WWD07642.1"/>
    <property type="molecule type" value="Genomic_DNA"/>
</dbReference>
<gene>
    <name evidence="2" type="ORF">V865_005743</name>
</gene>
<feature type="compositionally biased region" description="Polar residues" evidence="1">
    <location>
        <begin position="221"/>
        <end position="233"/>
    </location>
</feature>
<evidence type="ECO:0000256" key="1">
    <source>
        <dbReference type="SAM" id="MobiDB-lite"/>
    </source>
</evidence>
<feature type="compositionally biased region" description="Low complexity" evidence="1">
    <location>
        <begin position="14"/>
        <end position="45"/>
    </location>
</feature>
<feature type="compositionally biased region" description="Basic and acidic residues" evidence="1">
    <location>
        <begin position="105"/>
        <end position="143"/>
    </location>
</feature>